<dbReference type="Proteomes" id="UP001333110">
    <property type="component" value="Unassembled WGS sequence"/>
</dbReference>
<proteinExistence type="predicted"/>
<dbReference type="GO" id="GO:0061343">
    <property type="term" value="P:cell adhesion involved in heart morphogenesis"/>
    <property type="evidence" value="ECO:0007669"/>
    <property type="project" value="TreeGrafter"/>
</dbReference>
<keyword evidence="3" id="KW-1185">Reference proteome</keyword>
<protein>
    <recommendedName>
        <fullName evidence="4">RNA-directed DNA polymerase from mobile element jockey</fullName>
    </recommendedName>
</protein>
<evidence type="ECO:0000256" key="1">
    <source>
        <dbReference type="SAM" id="MobiDB-lite"/>
    </source>
</evidence>
<comment type="caution">
    <text evidence="2">The sequence shown here is derived from an EMBL/GenBank/DDBJ whole genome shotgun (WGS) entry which is preliminary data.</text>
</comment>
<dbReference type="PANTHER" id="PTHR33395:SF22">
    <property type="entry name" value="REVERSE TRANSCRIPTASE DOMAIN-CONTAINING PROTEIN"/>
    <property type="match status" value="1"/>
</dbReference>
<feature type="region of interest" description="Disordered" evidence="1">
    <location>
        <begin position="105"/>
        <end position="126"/>
    </location>
</feature>
<sequence length="200" mass="21624">MNLTGKLVTADREKAEVLSKFLPQSSLAISFPTPLVWVDLKAGTGGAKSLSLEDQVRDPLRNLNIHKSMGPDEMHPRVLRELVDPLSVIFEKSWQSGEVPGGWKKGSIAPISKKGRKEDPGNYRPVSLTSVPGKITDRSSWKLYSGTWRAGRGFETASMASPMAFCDGVTTSADKGRAADVIYLGFCKASPGTSPVNQDC</sequence>
<accession>A0AAN7MPG3</accession>
<evidence type="ECO:0000313" key="2">
    <source>
        <dbReference type="EMBL" id="KAK4808541.1"/>
    </source>
</evidence>
<dbReference type="AlphaFoldDB" id="A0AAN7MPG3"/>
<dbReference type="EMBL" id="JAUNZN010000024">
    <property type="protein sequence ID" value="KAK4808541.1"/>
    <property type="molecule type" value="Genomic_DNA"/>
</dbReference>
<reference evidence="2 3" key="1">
    <citation type="journal article" date="2023" name="J. Hered.">
        <title>Chromosome-level genome of the wood stork (Mycteria americana) provides insight into avian chromosome evolution.</title>
        <authorList>
            <person name="Flamio R. Jr."/>
            <person name="Ramstad K.M."/>
        </authorList>
    </citation>
    <scope>NUCLEOTIDE SEQUENCE [LARGE SCALE GENOMIC DNA]</scope>
    <source>
        <strain evidence="2">JAX WOST 10</strain>
    </source>
</reference>
<dbReference type="GO" id="GO:0031012">
    <property type="term" value="C:extracellular matrix"/>
    <property type="evidence" value="ECO:0007669"/>
    <property type="project" value="TreeGrafter"/>
</dbReference>
<evidence type="ECO:0008006" key="4">
    <source>
        <dbReference type="Google" id="ProtNLM"/>
    </source>
</evidence>
<gene>
    <name evidence="2" type="ORF">QYF61_009844</name>
</gene>
<organism evidence="2 3">
    <name type="scientific">Mycteria americana</name>
    <name type="common">Wood stork</name>
    <dbReference type="NCBI Taxonomy" id="33587"/>
    <lineage>
        <taxon>Eukaryota</taxon>
        <taxon>Metazoa</taxon>
        <taxon>Chordata</taxon>
        <taxon>Craniata</taxon>
        <taxon>Vertebrata</taxon>
        <taxon>Euteleostomi</taxon>
        <taxon>Archelosauria</taxon>
        <taxon>Archosauria</taxon>
        <taxon>Dinosauria</taxon>
        <taxon>Saurischia</taxon>
        <taxon>Theropoda</taxon>
        <taxon>Coelurosauria</taxon>
        <taxon>Aves</taxon>
        <taxon>Neognathae</taxon>
        <taxon>Neoaves</taxon>
        <taxon>Aequornithes</taxon>
        <taxon>Ciconiiformes</taxon>
        <taxon>Ciconiidae</taxon>
        <taxon>Mycteria</taxon>
    </lineage>
</organism>
<dbReference type="PANTHER" id="PTHR33395">
    <property type="entry name" value="TRANSCRIPTASE, PUTATIVE-RELATED-RELATED"/>
    <property type="match status" value="1"/>
</dbReference>
<evidence type="ECO:0000313" key="3">
    <source>
        <dbReference type="Proteomes" id="UP001333110"/>
    </source>
</evidence>
<name>A0AAN7MPG3_MYCAM</name>
<dbReference type="GO" id="GO:0007508">
    <property type="term" value="P:larval heart development"/>
    <property type="evidence" value="ECO:0007669"/>
    <property type="project" value="TreeGrafter"/>
</dbReference>